<reference evidence="8" key="1">
    <citation type="journal article" date="2019" name="Int. J. Syst. Evol. Microbiol.">
        <title>The Global Catalogue of Microorganisms (GCM) 10K type strain sequencing project: providing services to taxonomists for standard genome sequencing and annotation.</title>
        <authorList>
            <consortium name="The Broad Institute Genomics Platform"/>
            <consortium name="The Broad Institute Genome Sequencing Center for Infectious Disease"/>
            <person name="Wu L."/>
            <person name="Ma J."/>
        </authorList>
    </citation>
    <scope>NUCLEOTIDE SEQUENCE [LARGE SCALE GENOMIC DNA]</scope>
    <source>
        <strain evidence="8">SHR3</strain>
    </source>
</reference>
<dbReference type="EMBL" id="JBHSOG010000113">
    <property type="protein sequence ID" value="MFC5772289.1"/>
    <property type="molecule type" value="Genomic_DNA"/>
</dbReference>
<dbReference type="Gene3D" id="3.30.70.100">
    <property type="match status" value="1"/>
</dbReference>
<name>A0ABW1AZ19_9RHOO</name>
<organism evidence="7 8">
    <name type="scientific">Thauera sinica</name>
    <dbReference type="NCBI Taxonomy" id="2665146"/>
    <lineage>
        <taxon>Bacteria</taxon>
        <taxon>Pseudomonadati</taxon>
        <taxon>Pseudomonadota</taxon>
        <taxon>Betaproteobacteria</taxon>
        <taxon>Rhodocyclales</taxon>
        <taxon>Zoogloeaceae</taxon>
        <taxon>Thauera</taxon>
    </lineage>
</organism>
<dbReference type="EC" id="3.6.1.7" evidence="2 4"/>
<dbReference type="PANTHER" id="PTHR47268:SF4">
    <property type="entry name" value="ACYLPHOSPHATASE"/>
    <property type="match status" value="1"/>
</dbReference>
<feature type="domain" description="Acylphosphatase-like" evidence="6">
    <location>
        <begin position="11"/>
        <end position="97"/>
    </location>
</feature>
<dbReference type="Pfam" id="PF00708">
    <property type="entry name" value="Acylphosphatase"/>
    <property type="match status" value="1"/>
</dbReference>
<evidence type="ECO:0000256" key="4">
    <source>
        <dbReference type="PROSITE-ProRule" id="PRU00520"/>
    </source>
</evidence>
<dbReference type="InterPro" id="IPR020456">
    <property type="entry name" value="Acylphosphatase"/>
</dbReference>
<feature type="active site" evidence="4">
    <location>
        <position position="26"/>
    </location>
</feature>
<dbReference type="PROSITE" id="PS00151">
    <property type="entry name" value="ACYLPHOSPHATASE_2"/>
    <property type="match status" value="1"/>
</dbReference>
<evidence type="ECO:0000256" key="2">
    <source>
        <dbReference type="ARBA" id="ARBA00012150"/>
    </source>
</evidence>
<gene>
    <name evidence="7" type="ORF">ACFPTN_23145</name>
</gene>
<evidence type="ECO:0000256" key="3">
    <source>
        <dbReference type="ARBA" id="ARBA00047645"/>
    </source>
</evidence>
<dbReference type="RefSeq" id="WP_096445388.1">
    <property type="nucleotide sequence ID" value="NZ_JBHSOG010000113.1"/>
</dbReference>
<accession>A0ABW1AZ19</accession>
<proteinExistence type="inferred from homology"/>
<comment type="similarity">
    <text evidence="1 5">Belongs to the acylphosphatase family.</text>
</comment>
<dbReference type="PROSITE" id="PS51160">
    <property type="entry name" value="ACYLPHOSPHATASE_3"/>
    <property type="match status" value="1"/>
</dbReference>
<dbReference type="InterPro" id="IPR036046">
    <property type="entry name" value="Acylphosphatase-like_dom_sf"/>
</dbReference>
<comment type="catalytic activity">
    <reaction evidence="3 4">
        <text>an acyl phosphate + H2O = a carboxylate + phosphate + H(+)</text>
        <dbReference type="Rhea" id="RHEA:14965"/>
        <dbReference type="ChEBI" id="CHEBI:15377"/>
        <dbReference type="ChEBI" id="CHEBI:15378"/>
        <dbReference type="ChEBI" id="CHEBI:29067"/>
        <dbReference type="ChEBI" id="CHEBI:43474"/>
        <dbReference type="ChEBI" id="CHEBI:59918"/>
        <dbReference type="EC" id="3.6.1.7"/>
    </reaction>
</comment>
<dbReference type="Proteomes" id="UP001595974">
    <property type="component" value="Unassembled WGS sequence"/>
</dbReference>
<dbReference type="SUPFAM" id="SSF54975">
    <property type="entry name" value="Acylphosphatase/BLUF domain-like"/>
    <property type="match status" value="1"/>
</dbReference>
<evidence type="ECO:0000259" key="6">
    <source>
        <dbReference type="PROSITE" id="PS51160"/>
    </source>
</evidence>
<keyword evidence="4" id="KW-0378">Hydrolase</keyword>
<evidence type="ECO:0000256" key="1">
    <source>
        <dbReference type="ARBA" id="ARBA00005614"/>
    </source>
</evidence>
<dbReference type="InterPro" id="IPR001792">
    <property type="entry name" value="Acylphosphatase-like_dom"/>
</dbReference>
<evidence type="ECO:0000256" key="5">
    <source>
        <dbReference type="RuleBase" id="RU004168"/>
    </source>
</evidence>
<sequence length="99" mass="10467">MPDGDPSAFAARRLAIHGRVQGVGYRAGARAEAIRLDLRGWVRNRLDGSVEALVIGAPGAIEAFVAWAHEGPPRAQVTRIDVTPADAEPAAGFEQRPTA</sequence>
<dbReference type="InterPro" id="IPR017968">
    <property type="entry name" value="Acylphosphatase_CS"/>
</dbReference>
<protein>
    <recommendedName>
        <fullName evidence="2 4">acylphosphatase</fullName>
        <ecNumber evidence="2 4">3.6.1.7</ecNumber>
    </recommendedName>
</protein>
<feature type="active site" evidence="4">
    <location>
        <position position="44"/>
    </location>
</feature>
<keyword evidence="8" id="KW-1185">Reference proteome</keyword>
<comment type="caution">
    <text evidence="7">The sequence shown here is derived from an EMBL/GenBank/DDBJ whole genome shotgun (WGS) entry which is preliminary data.</text>
</comment>
<dbReference type="PANTHER" id="PTHR47268">
    <property type="entry name" value="ACYLPHOSPHATASE"/>
    <property type="match status" value="1"/>
</dbReference>
<evidence type="ECO:0000313" key="8">
    <source>
        <dbReference type="Proteomes" id="UP001595974"/>
    </source>
</evidence>
<evidence type="ECO:0000313" key="7">
    <source>
        <dbReference type="EMBL" id="MFC5772289.1"/>
    </source>
</evidence>